<dbReference type="EMBL" id="VSWC01000003">
    <property type="protein sequence ID" value="KAA1116196.1"/>
    <property type="molecule type" value="Genomic_DNA"/>
</dbReference>
<name>A0A5B0QSI8_PUCGR</name>
<dbReference type="OrthoDB" id="2509364at2759"/>
<comment type="caution">
    <text evidence="2">The sequence shown here is derived from an EMBL/GenBank/DDBJ whole genome shotgun (WGS) entry which is preliminary data.</text>
</comment>
<organism evidence="2 3">
    <name type="scientific">Puccinia graminis f. sp. tritici</name>
    <dbReference type="NCBI Taxonomy" id="56615"/>
    <lineage>
        <taxon>Eukaryota</taxon>
        <taxon>Fungi</taxon>
        <taxon>Dikarya</taxon>
        <taxon>Basidiomycota</taxon>
        <taxon>Pucciniomycotina</taxon>
        <taxon>Pucciniomycetes</taxon>
        <taxon>Pucciniales</taxon>
        <taxon>Pucciniaceae</taxon>
        <taxon>Puccinia</taxon>
    </lineage>
</organism>
<feature type="chain" id="PRO_5022843578" evidence="1">
    <location>
        <begin position="26"/>
        <end position="126"/>
    </location>
</feature>
<keyword evidence="1" id="KW-0732">Signal</keyword>
<keyword evidence="3" id="KW-1185">Reference proteome</keyword>
<gene>
    <name evidence="2" type="ORF">PGT21_004373</name>
</gene>
<dbReference type="AlphaFoldDB" id="A0A5B0QSI8"/>
<proteinExistence type="predicted"/>
<dbReference type="Proteomes" id="UP000324748">
    <property type="component" value="Unassembled WGS sequence"/>
</dbReference>
<feature type="signal peptide" evidence="1">
    <location>
        <begin position="1"/>
        <end position="25"/>
    </location>
</feature>
<sequence length="126" mass="13911">MCGFRLKFAAVTLIVLVWVCVQCNAGLRLSVDGGIQCGVCQLAAYAHGMELPREQTELKPTHQTMLRACGGLRAEPNGCQKLCEVMTYHCQRCRVTALVTIHTSCTQHPPPPPFYDDKDKAVIVDH</sequence>
<accession>A0A5B0QSI8</accession>
<evidence type="ECO:0000256" key="1">
    <source>
        <dbReference type="SAM" id="SignalP"/>
    </source>
</evidence>
<evidence type="ECO:0000313" key="3">
    <source>
        <dbReference type="Proteomes" id="UP000324748"/>
    </source>
</evidence>
<reference evidence="2 3" key="1">
    <citation type="submission" date="2019-05" db="EMBL/GenBank/DDBJ databases">
        <title>Emergence of the Ug99 lineage of the wheat stem rust pathogen through somatic hybridization.</title>
        <authorList>
            <person name="Li F."/>
            <person name="Upadhyaya N.M."/>
            <person name="Sperschneider J."/>
            <person name="Matny O."/>
            <person name="Nguyen-Phuc H."/>
            <person name="Mago R."/>
            <person name="Raley C."/>
            <person name="Miller M.E."/>
            <person name="Silverstein K.A.T."/>
            <person name="Henningsen E."/>
            <person name="Hirsch C.D."/>
            <person name="Visser B."/>
            <person name="Pretorius Z.A."/>
            <person name="Steffenson B.J."/>
            <person name="Schwessinger B."/>
            <person name="Dodds P.N."/>
            <person name="Figueroa M."/>
        </authorList>
    </citation>
    <scope>NUCLEOTIDE SEQUENCE [LARGE SCALE GENOMIC DNA]</scope>
    <source>
        <strain evidence="2">21-0</strain>
    </source>
</reference>
<protein>
    <submittedName>
        <fullName evidence="2">Uncharacterized protein</fullName>
    </submittedName>
</protein>
<evidence type="ECO:0000313" key="2">
    <source>
        <dbReference type="EMBL" id="KAA1116196.1"/>
    </source>
</evidence>